<accession>A0ABU3QE36</accession>
<feature type="region of interest" description="Disordered" evidence="1">
    <location>
        <begin position="1"/>
        <end position="21"/>
    </location>
</feature>
<evidence type="ECO:0000256" key="1">
    <source>
        <dbReference type="SAM" id="MobiDB-lite"/>
    </source>
</evidence>
<name>A0ABU3QE36_9ACTN</name>
<gene>
    <name evidence="2" type="ORF">RND61_02900</name>
</gene>
<evidence type="ECO:0000313" key="2">
    <source>
        <dbReference type="EMBL" id="MDT9681035.1"/>
    </source>
</evidence>
<reference evidence="2 3" key="1">
    <citation type="submission" date="2023-09" db="EMBL/GenBank/DDBJ databases">
        <title>Streptomyces sp. nov.: A antagonism against Alternaria gaisen Producing Streptochlin, Isolated from Tamarix root soil.</title>
        <authorList>
            <person name="Chen Y."/>
        </authorList>
    </citation>
    <scope>NUCLEOTIDE SEQUENCE [LARGE SCALE GENOMIC DNA]</scope>
    <source>
        <strain evidence="2 3">TRM76323</strain>
    </source>
</reference>
<protein>
    <submittedName>
        <fullName evidence="2">Uncharacterized protein</fullName>
    </submittedName>
</protein>
<dbReference type="EMBL" id="JAWCTQ010000002">
    <property type="protein sequence ID" value="MDT9681035.1"/>
    <property type="molecule type" value="Genomic_DNA"/>
</dbReference>
<keyword evidence="3" id="KW-1185">Reference proteome</keyword>
<feature type="compositionally biased region" description="Basic and acidic residues" evidence="1">
    <location>
        <begin position="1"/>
        <end position="14"/>
    </location>
</feature>
<sequence length="82" mass="8689">MEQGEGVHELDGHGAGDGVVAARPVDDVRVLGRHEFDPEQAYGRRHPGRPEPRPITCGGTFRRALGAHTANVVVPARLTGTG</sequence>
<proteinExistence type="predicted"/>
<comment type="caution">
    <text evidence="2">The sequence shown here is derived from an EMBL/GenBank/DDBJ whole genome shotgun (WGS) entry which is preliminary data.</text>
</comment>
<organism evidence="2 3">
    <name type="scientific">Streptomyces tamarix</name>
    <dbReference type="NCBI Taxonomy" id="3078565"/>
    <lineage>
        <taxon>Bacteria</taxon>
        <taxon>Bacillati</taxon>
        <taxon>Actinomycetota</taxon>
        <taxon>Actinomycetes</taxon>
        <taxon>Kitasatosporales</taxon>
        <taxon>Streptomycetaceae</taxon>
        <taxon>Streptomyces</taxon>
    </lineage>
</organism>
<evidence type="ECO:0000313" key="3">
    <source>
        <dbReference type="Proteomes" id="UP001250181"/>
    </source>
</evidence>
<dbReference type="Proteomes" id="UP001250181">
    <property type="component" value="Unassembled WGS sequence"/>
</dbReference>
<dbReference type="RefSeq" id="WP_315876124.1">
    <property type="nucleotide sequence ID" value="NZ_JAWCTQ010000002.1"/>
</dbReference>